<feature type="region of interest" description="Disordered" evidence="1">
    <location>
        <begin position="193"/>
        <end position="216"/>
    </location>
</feature>
<dbReference type="EMBL" id="ML213507">
    <property type="protein sequence ID" value="TFK53255.1"/>
    <property type="molecule type" value="Genomic_DNA"/>
</dbReference>
<evidence type="ECO:0000259" key="2">
    <source>
        <dbReference type="Pfam" id="PF21034"/>
    </source>
</evidence>
<dbReference type="OrthoDB" id="25778at2759"/>
<evidence type="ECO:0000313" key="4">
    <source>
        <dbReference type="Proteomes" id="UP000305948"/>
    </source>
</evidence>
<dbReference type="PANTHER" id="PTHR13268">
    <property type="entry name" value="BREAST CARCINOMA AMPLIFIED SEQUENCE 3"/>
    <property type="match status" value="1"/>
</dbReference>
<dbReference type="InterPro" id="IPR048382">
    <property type="entry name" value="BCAS3_WD40"/>
</dbReference>
<feature type="region of interest" description="Disordered" evidence="1">
    <location>
        <begin position="112"/>
        <end position="135"/>
    </location>
</feature>
<protein>
    <recommendedName>
        <fullName evidence="2">BCAS3 WD40 domain-containing protein</fullName>
    </recommendedName>
</protein>
<dbReference type="Proteomes" id="UP000305948">
    <property type="component" value="Unassembled WGS sequence"/>
</dbReference>
<dbReference type="GO" id="GO:0006914">
    <property type="term" value="P:autophagy"/>
    <property type="evidence" value="ECO:0007669"/>
    <property type="project" value="InterPro"/>
</dbReference>
<reference evidence="3 4" key="1">
    <citation type="journal article" date="2019" name="Nat. Ecol. Evol.">
        <title>Megaphylogeny resolves global patterns of mushroom evolution.</title>
        <authorList>
            <person name="Varga T."/>
            <person name="Krizsan K."/>
            <person name="Foldi C."/>
            <person name="Dima B."/>
            <person name="Sanchez-Garcia M."/>
            <person name="Sanchez-Ramirez S."/>
            <person name="Szollosi G.J."/>
            <person name="Szarkandi J.G."/>
            <person name="Papp V."/>
            <person name="Albert L."/>
            <person name="Andreopoulos W."/>
            <person name="Angelini C."/>
            <person name="Antonin V."/>
            <person name="Barry K.W."/>
            <person name="Bougher N.L."/>
            <person name="Buchanan P."/>
            <person name="Buyck B."/>
            <person name="Bense V."/>
            <person name="Catcheside P."/>
            <person name="Chovatia M."/>
            <person name="Cooper J."/>
            <person name="Damon W."/>
            <person name="Desjardin D."/>
            <person name="Finy P."/>
            <person name="Geml J."/>
            <person name="Haridas S."/>
            <person name="Hughes K."/>
            <person name="Justo A."/>
            <person name="Karasinski D."/>
            <person name="Kautmanova I."/>
            <person name="Kiss B."/>
            <person name="Kocsube S."/>
            <person name="Kotiranta H."/>
            <person name="LaButti K.M."/>
            <person name="Lechner B.E."/>
            <person name="Liimatainen K."/>
            <person name="Lipzen A."/>
            <person name="Lukacs Z."/>
            <person name="Mihaltcheva S."/>
            <person name="Morgado L.N."/>
            <person name="Niskanen T."/>
            <person name="Noordeloos M.E."/>
            <person name="Ohm R.A."/>
            <person name="Ortiz-Santana B."/>
            <person name="Ovrebo C."/>
            <person name="Racz N."/>
            <person name="Riley R."/>
            <person name="Savchenko A."/>
            <person name="Shiryaev A."/>
            <person name="Soop K."/>
            <person name="Spirin V."/>
            <person name="Szebenyi C."/>
            <person name="Tomsovsky M."/>
            <person name="Tulloss R.E."/>
            <person name="Uehling J."/>
            <person name="Grigoriev I.V."/>
            <person name="Vagvolgyi C."/>
            <person name="Papp T."/>
            <person name="Martin F.M."/>
            <person name="Miettinen O."/>
            <person name="Hibbett D.S."/>
            <person name="Nagy L.G."/>
        </authorList>
    </citation>
    <scope>NUCLEOTIDE SEQUENCE [LARGE SCALE GENOMIC DNA]</scope>
    <source>
        <strain evidence="3 4">OMC1185</strain>
    </source>
</reference>
<evidence type="ECO:0000313" key="3">
    <source>
        <dbReference type="EMBL" id="TFK53255.1"/>
    </source>
</evidence>
<dbReference type="AlphaFoldDB" id="A0A5C3N843"/>
<feature type="region of interest" description="Disordered" evidence="1">
    <location>
        <begin position="521"/>
        <end position="549"/>
    </location>
</feature>
<keyword evidence="4" id="KW-1185">Reference proteome</keyword>
<feature type="region of interest" description="Disordered" evidence="1">
    <location>
        <begin position="453"/>
        <end position="484"/>
    </location>
</feature>
<name>A0A5C3N843_9AGAM</name>
<accession>A0A5C3N843</accession>
<dbReference type="GO" id="GO:0005737">
    <property type="term" value="C:cytoplasm"/>
    <property type="evidence" value="ECO:0007669"/>
    <property type="project" value="TreeGrafter"/>
</dbReference>
<dbReference type="Pfam" id="PF21034">
    <property type="entry name" value="BCAS3_WD40"/>
    <property type="match status" value="1"/>
</dbReference>
<gene>
    <name evidence="3" type="ORF">OE88DRAFT_1626135</name>
</gene>
<organism evidence="3 4">
    <name type="scientific">Heliocybe sulcata</name>
    <dbReference type="NCBI Taxonomy" id="5364"/>
    <lineage>
        <taxon>Eukaryota</taxon>
        <taxon>Fungi</taxon>
        <taxon>Dikarya</taxon>
        <taxon>Basidiomycota</taxon>
        <taxon>Agaricomycotina</taxon>
        <taxon>Agaricomycetes</taxon>
        <taxon>Gloeophyllales</taxon>
        <taxon>Gloeophyllaceae</taxon>
        <taxon>Heliocybe</taxon>
    </lineage>
</organism>
<proteinExistence type="predicted"/>
<feature type="compositionally biased region" description="Basic residues" evidence="1">
    <location>
        <begin position="540"/>
        <end position="549"/>
    </location>
</feature>
<evidence type="ECO:0000256" key="1">
    <source>
        <dbReference type="SAM" id="MobiDB-lite"/>
    </source>
</evidence>
<sequence length="549" mass="59625">MHVYDLRRGRTSAVVEGVESAQDGRWVAMGTRKRTLHVFAANPYGGKTDVRSHVEGRVRDAGEVPLSTCLTPIVRLRFRARQSRLAVPLSFTFVHSSELSVPGNLLPPPLSYPSSPKSLSVQSGSPAGALKPLSPTPVYHRPTNFQDLLVFDPDDGSLSLRRFTLEESVGEQGLAIPGSIPIVGGVSVSLPAGVGRTGSPSSRSDHSSPKHSSGLGHVMERTGEMVAKEHVVATWSLRRSREWPEVRHVVKAEGSRPASVTRRKDWLAHAELSTCSRSKRLVPRAVYLSHQFTFHALGEDYHALVRRYQFDVPATKIEVRREVQASAYTMGLGESFVQGAHGAIDVRAAPSSFDEPLASAISAGLEYHNPYPPVIPMFPNGAPGSWSSGMKSIPIRSVASGISDGMNESFGRIRREFGRVRSPKMGARVDHGMVMSVPLEFDEEDEDFILPGKTASDTDAISRSGSGGSESIPTPSTHAQLLGDGDNADVEVWDADAGWTQEDRQAVDDAERFDDLVVGFMDEEQVKPEPPAVTPAMSGKGKRKAKRRM</sequence>
<dbReference type="STRING" id="5364.A0A5C3N843"/>
<dbReference type="GO" id="GO:0042594">
    <property type="term" value="P:response to starvation"/>
    <property type="evidence" value="ECO:0007669"/>
    <property type="project" value="TreeGrafter"/>
</dbReference>
<dbReference type="PANTHER" id="PTHR13268:SF0">
    <property type="entry name" value="BCAS3 MICROTUBULE ASSOCIATED CELL MIGRATION FACTOR"/>
    <property type="match status" value="1"/>
</dbReference>
<dbReference type="InterPro" id="IPR045142">
    <property type="entry name" value="BCAS3-like"/>
</dbReference>
<feature type="compositionally biased region" description="Low complexity" evidence="1">
    <location>
        <begin position="112"/>
        <end position="126"/>
    </location>
</feature>
<feature type="domain" description="BCAS3 WD40" evidence="2">
    <location>
        <begin position="2"/>
        <end position="59"/>
    </location>
</feature>